<reference evidence="1" key="1">
    <citation type="journal article" date="2021" name="Microb. Physiol.">
        <title>Proteogenomic Insights into the Physiology of Marine, Sulfate-Reducing, Filamentous Desulfonema limicola and Desulfonema magnum.</title>
        <authorList>
            <person name="Schnaars V."/>
            <person name="Wohlbrand L."/>
            <person name="Scheve S."/>
            <person name="Hinrichs C."/>
            <person name="Reinhardt R."/>
            <person name="Rabus R."/>
        </authorList>
    </citation>
    <scope>NUCLEOTIDE SEQUENCE</scope>
    <source>
        <strain evidence="1">4be13</strain>
    </source>
</reference>
<gene>
    <name evidence="1" type="ORF">dnm_053070</name>
</gene>
<dbReference type="EMBL" id="CP061800">
    <property type="protein sequence ID" value="QTA89257.1"/>
    <property type="molecule type" value="Genomic_DNA"/>
</dbReference>
<protein>
    <submittedName>
        <fullName evidence="1">Uncharacterized protein</fullName>
    </submittedName>
</protein>
<dbReference type="KEGG" id="dmm:dnm_053070"/>
<organism evidence="1 2">
    <name type="scientific">Desulfonema magnum</name>
    <dbReference type="NCBI Taxonomy" id="45655"/>
    <lineage>
        <taxon>Bacteria</taxon>
        <taxon>Pseudomonadati</taxon>
        <taxon>Thermodesulfobacteriota</taxon>
        <taxon>Desulfobacteria</taxon>
        <taxon>Desulfobacterales</taxon>
        <taxon>Desulfococcaceae</taxon>
        <taxon>Desulfonema</taxon>
    </lineage>
</organism>
<evidence type="ECO:0000313" key="1">
    <source>
        <dbReference type="EMBL" id="QTA89257.1"/>
    </source>
</evidence>
<name>A0A975BPE2_9BACT</name>
<evidence type="ECO:0000313" key="2">
    <source>
        <dbReference type="Proteomes" id="UP000663722"/>
    </source>
</evidence>
<accession>A0A975BPE2</accession>
<dbReference type="Proteomes" id="UP000663722">
    <property type="component" value="Chromosome"/>
</dbReference>
<dbReference type="AlphaFoldDB" id="A0A975BPE2"/>
<proteinExistence type="predicted"/>
<keyword evidence="2" id="KW-1185">Reference proteome</keyword>
<sequence>MKQTRVPPKLIDRLTKDPEMEGIETYSNFSVSTHICVDQRPGNGGD</sequence>